<sequence>MNKFYELAEKMQDETIKMRRDLHQMPEIGLEVEKTCDYVEGKLKEIGLEPVRYGNSGVSAIIDSGKDGECILLRADMDALPMAEDNDLPFKATNGYAHTCGHDIHAAMLLSAAKILNDNKDSFKGKVKLMFQSAEEIFKGSRFMIEHGILENPHVDAALAMHTSLDEELGSFGYNLGYMTTSCDNFKITIVGKGSHGAYPHTAHDPIYAGVLLYTQFMELIAREKDPNKVATLTFGQFVAGSNSNIIPNECVMQGTLRTYNPEVREYMKNRMADAMKAIEVLTQTKIEVDYFSGVPSLYSDPELTEFFAETIKENMDLKAIKDSKIMASEDMACVAEKVKTTYLMLNMKVRGCEAAHHNPKVMFNEDALKYGTAIFCICAVAFLNK</sequence>
<name>A0A9E7IUT1_9FIRM</name>
<dbReference type="KEGG" id="fms:M1R53_00425"/>
<dbReference type="NCBIfam" id="TIGR01891">
    <property type="entry name" value="amidohydrolases"/>
    <property type="match status" value="1"/>
</dbReference>
<evidence type="ECO:0000256" key="1">
    <source>
        <dbReference type="PIRSR" id="PIRSR005962-1"/>
    </source>
</evidence>
<evidence type="ECO:0000313" key="4">
    <source>
        <dbReference type="Proteomes" id="UP000831151"/>
    </source>
</evidence>
<comment type="cofactor">
    <cofactor evidence="1">
        <name>Mn(2+)</name>
        <dbReference type="ChEBI" id="CHEBI:29035"/>
    </cofactor>
    <text evidence="1">The Mn(2+) ion enhances activity.</text>
</comment>
<dbReference type="Pfam" id="PF07687">
    <property type="entry name" value="M20_dimer"/>
    <property type="match status" value="1"/>
</dbReference>
<dbReference type="InterPro" id="IPR017439">
    <property type="entry name" value="Amidohydrolase"/>
</dbReference>
<feature type="binding site" evidence="1">
    <location>
        <position position="102"/>
    </location>
    <ligand>
        <name>Mn(2+)</name>
        <dbReference type="ChEBI" id="CHEBI:29035"/>
        <label>2</label>
    </ligand>
</feature>
<dbReference type="EMBL" id="CP096649">
    <property type="protein sequence ID" value="UQK59167.1"/>
    <property type="molecule type" value="Genomic_DNA"/>
</dbReference>
<dbReference type="Pfam" id="PF01546">
    <property type="entry name" value="Peptidase_M20"/>
    <property type="match status" value="1"/>
</dbReference>
<dbReference type="PANTHER" id="PTHR11014:SF63">
    <property type="entry name" value="METALLOPEPTIDASE, PUTATIVE (AFU_ORTHOLOGUE AFUA_6G09600)-RELATED"/>
    <property type="match status" value="1"/>
</dbReference>
<organism evidence="3 4">
    <name type="scientific">Fenollaria massiliensis</name>
    <dbReference type="NCBI Taxonomy" id="938288"/>
    <lineage>
        <taxon>Bacteria</taxon>
        <taxon>Bacillati</taxon>
        <taxon>Bacillota</taxon>
        <taxon>Clostridia</taxon>
        <taxon>Eubacteriales</taxon>
        <taxon>Fenollaria</taxon>
    </lineage>
</organism>
<dbReference type="GO" id="GO:0016787">
    <property type="term" value="F:hydrolase activity"/>
    <property type="evidence" value="ECO:0007669"/>
    <property type="project" value="InterPro"/>
</dbReference>
<dbReference type="SUPFAM" id="SSF55031">
    <property type="entry name" value="Bacterial exopeptidase dimerisation domain"/>
    <property type="match status" value="1"/>
</dbReference>
<feature type="binding site" evidence="1">
    <location>
        <position position="358"/>
    </location>
    <ligand>
        <name>Mn(2+)</name>
        <dbReference type="ChEBI" id="CHEBI:29035"/>
        <label>2</label>
    </ligand>
</feature>
<dbReference type="InterPro" id="IPR036264">
    <property type="entry name" value="Bact_exopeptidase_dim_dom"/>
</dbReference>
<dbReference type="InterPro" id="IPR011650">
    <property type="entry name" value="Peptidase_M20_dimer"/>
</dbReference>
<feature type="binding site" evidence="1">
    <location>
        <position position="136"/>
    </location>
    <ligand>
        <name>Mn(2+)</name>
        <dbReference type="ChEBI" id="CHEBI:29035"/>
        <label>2</label>
    </ligand>
</feature>
<dbReference type="CDD" id="cd03886">
    <property type="entry name" value="M20_Acy1"/>
    <property type="match status" value="1"/>
</dbReference>
<dbReference type="InterPro" id="IPR002933">
    <property type="entry name" value="Peptidase_M20"/>
</dbReference>
<dbReference type="PIRSF" id="PIRSF005962">
    <property type="entry name" value="Pept_M20D_amidohydro"/>
    <property type="match status" value="1"/>
</dbReference>
<evidence type="ECO:0000259" key="2">
    <source>
        <dbReference type="Pfam" id="PF07687"/>
    </source>
</evidence>
<dbReference type="SUPFAM" id="SSF53187">
    <property type="entry name" value="Zn-dependent exopeptidases"/>
    <property type="match status" value="1"/>
</dbReference>
<dbReference type="Proteomes" id="UP000831151">
    <property type="component" value="Chromosome"/>
</dbReference>
<protein>
    <submittedName>
        <fullName evidence="3">M20 family metallopeptidase</fullName>
    </submittedName>
</protein>
<dbReference type="RefSeq" id="WP_249242678.1">
    <property type="nucleotide sequence ID" value="NZ_CP096649.1"/>
</dbReference>
<dbReference type="AlphaFoldDB" id="A0A9E7IUT1"/>
<dbReference type="Gene3D" id="3.30.70.360">
    <property type="match status" value="1"/>
</dbReference>
<accession>A0A9E7IUT1</accession>
<feature type="binding site" evidence="1">
    <location>
        <position position="100"/>
    </location>
    <ligand>
        <name>Mn(2+)</name>
        <dbReference type="ChEBI" id="CHEBI:29035"/>
        <label>2</label>
    </ligand>
</feature>
<keyword evidence="1" id="KW-0464">Manganese</keyword>
<dbReference type="GO" id="GO:0046872">
    <property type="term" value="F:metal ion binding"/>
    <property type="evidence" value="ECO:0007669"/>
    <property type="project" value="UniProtKB-KW"/>
</dbReference>
<dbReference type="PANTHER" id="PTHR11014">
    <property type="entry name" value="PEPTIDASE M20 FAMILY MEMBER"/>
    <property type="match status" value="1"/>
</dbReference>
<reference evidence="3" key="1">
    <citation type="submission" date="2022-04" db="EMBL/GenBank/DDBJ databases">
        <title>Complete genome sequences of Ezakiella coagulans and Fenollaria massiliensis.</title>
        <authorList>
            <person name="France M.T."/>
            <person name="Clifford J."/>
            <person name="Narina S."/>
            <person name="Rutt L."/>
            <person name="Ravel J."/>
        </authorList>
    </citation>
    <scope>NUCLEOTIDE SEQUENCE</scope>
    <source>
        <strain evidence="3">C0061C2</strain>
    </source>
</reference>
<dbReference type="Gene3D" id="3.40.630.10">
    <property type="entry name" value="Zn peptidases"/>
    <property type="match status" value="1"/>
</dbReference>
<evidence type="ECO:0000313" key="3">
    <source>
        <dbReference type="EMBL" id="UQK59167.1"/>
    </source>
</evidence>
<keyword evidence="4" id="KW-1185">Reference proteome</keyword>
<gene>
    <name evidence="3" type="ORF">M1R53_00425</name>
</gene>
<feature type="domain" description="Peptidase M20 dimerisation" evidence="2">
    <location>
        <begin position="185"/>
        <end position="278"/>
    </location>
</feature>
<proteinExistence type="predicted"/>
<feature type="binding site" evidence="1">
    <location>
        <position position="162"/>
    </location>
    <ligand>
        <name>Mn(2+)</name>
        <dbReference type="ChEBI" id="CHEBI:29035"/>
        <label>2</label>
    </ligand>
</feature>
<keyword evidence="1" id="KW-0479">Metal-binding</keyword>